<feature type="region of interest" description="Disordered" evidence="4">
    <location>
        <begin position="88"/>
        <end position="113"/>
    </location>
</feature>
<name>A0AAF3FRU3_9BILA</name>
<evidence type="ECO:0000256" key="1">
    <source>
        <dbReference type="ARBA" id="ARBA00019033"/>
    </source>
</evidence>
<evidence type="ECO:0000256" key="2">
    <source>
        <dbReference type="ARBA" id="ARBA00030244"/>
    </source>
</evidence>
<protein>
    <recommendedName>
        <fullName evidence="1">Craniofacial development protein 1</fullName>
    </recommendedName>
    <alternativeName>
        <fullName evidence="2">Bucentaur</fullName>
    </alternativeName>
</protein>
<organism evidence="6 7">
    <name type="scientific">Mesorhabditis belari</name>
    <dbReference type="NCBI Taxonomy" id="2138241"/>
    <lineage>
        <taxon>Eukaryota</taxon>
        <taxon>Metazoa</taxon>
        <taxon>Ecdysozoa</taxon>
        <taxon>Nematoda</taxon>
        <taxon>Chromadorea</taxon>
        <taxon>Rhabditida</taxon>
        <taxon>Rhabditina</taxon>
        <taxon>Rhabditomorpha</taxon>
        <taxon>Rhabditoidea</taxon>
        <taxon>Rhabditidae</taxon>
        <taxon>Mesorhabditinae</taxon>
        <taxon>Mesorhabditis</taxon>
    </lineage>
</organism>
<dbReference type="PANTHER" id="PTHR48295:SF1">
    <property type="entry name" value="SWR1-COMPLEX PROTEIN 5"/>
    <property type="match status" value="1"/>
</dbReference>
<evidence type="ECO:0000313" key="7">
    <source>
        <dbReference type="WBParaSite" id="MBELARI_LOCUS9975"/>
    </source>
</evidence>
<feature type="compositionally biased region" description="Basic residues" evidence="4">
    <location>
        <begin position="50"/>
        <end position="62"/>
    </location>
</feature>
<dbReference type="InterPro" id="IPR027124">
    <property type="entry name" value="Swc5/CFDP1/2"/>
</dbReference>
<evidence type="ECO:0000256" key="4">
    <source>
        <dbReference type="SAM" id="MobiDB-lite"/>
    </source>
</evidence>
<dbReference type="InterPro" id="IPR011421">
    <property type="entry name" value="BCNT-C"/>
</dbReference>
<keyword evidence="3" id="KW-0175">Coiled coil</keyword>
<feature type="coiled-coil region" evidence="3">
    <location>
        <begin position="130"/>
        <end position="157"/>
    </location>
</feature>
<evidence type="ECO:0000259" key="5">
    <source>
        <dbReference type="PROSITE" id="PS51279"/>
    </source>
</evidence>
<dbReference type="PANTHER" id="PTHR48295">
    <property type="entry name" value="CRANIOFACIAL DEVELOPMENT PROTEIN 1"/>
    <property type="match status" value="1"/>
</dbReference>
<dbReference type="AlphaFoldDB" id="A0AAF3FRU3"/>
<evidence type="ECO:0000313" key="6">
    <source>
        <dbReference type="Proteomes" id="UP000887575"/>
    </source>
</evidence>
<reference evidence="7" key="1">
    <citation type="submission" date="2024-02" db="UniProtKB">
        <authorList>
            <consortium name="WormBaseParasite"/>
        </authorList>
    </citation>
    <scope>IDENTIFICATION</scope>
</reference>
<keyword evidence="6" id="KW-1185">Reference proteome</keyword>
<feature type="region of interest" description="Disordered" evidence="4">
    <location>
        <begin position="1"/>
        <end position="69"/>
    </location>
</feature>
<feature type="compositionally biased region" description="Basic and acidic residues" evidence="4">
    <location>
        <begin position="100"/>
        <end position="109"/>
    </location>
</feature>
<evidence type="ECO:0000256" key="3">
    <source>
        <dbReference type="SAM" id="Coils"/>
    </source>
</evidence>
<dbReference type="Pfam" id="PF07572">
    <property type="entry name" value="BCNT"/>
    <property type="match status" value="1"/>
</dbReference>
<proteinExistence type="predicted"/>
<feature type="domain" description="BCNT-C" evidence="5">
    <location>
        <begin position="160"/>
        <end position="239"/>
    </location>
</feature>
<sequence length="239" mass="27513">MKHDENEYVSEDDEDYIPEKGDDDEDVDEGSGEDEAPLDPRDVISDGGRGTRRRGGKKKEKPKKVETVNEEDCTADFLDDLFPTFSYTPNVPTLKTTANETKEEKEDKNVNFASTSTKTTTITEVFDFAGDEVKIERQVTEEELKKHEDKEKKLQDKVRPVKRSGLGDMLTELTKKKKISTIDKSMLDWNSFKTENDLGEELKTFNKGKGGYLKRMEFLQEADARQFEQEKEVRHSRKL</sequence>
<dbReference type="Proteomes" id="UP000887575">
    <property type="component" value="Unassembled WGS sequence"/>
</dbReference>
<dbReference type="PROSITE" id="PS51279">
    <property type="entry name" value="BCNT_C"/>
    <property type="match status" value="1"/>
</dbReference>
<feature type="compositionally biased region" description="Acidic residues" evidence="4">
    <location>
        <begin position="7"/>
        <end position="37"/>
    </location>
</feature>
<dbReference type="WBParaSite" id="MBELARI_LOCUS9975">
    <property type="protein sequence ID" value="MBELARI_LOCUS9975"/>
    <property type="gene ID" value="MBELARI_LOCUS9975"/>
</dbReference>
<accession>A0AAF3FRU3</accession>